<dbReference type="SUPFAM" id="SSF57625">
    <property type="entry name" value="Invertebrate chitin-binding proteins"/>
    <property type="match status" value="1"/>
</dbReference>
<keyword evidence="2" id="KW-1133">Transmembrane helix</keyword>
<dbReference type="OrthoDB" id="6020543at2759"/>
<keyword evidence="3" id="KW-0732">Signal</keyword>
<dbReference type="PROSITE" id="PS50940">
    <property type="entry name" value="CHIT_BIND_II"/>
    <property type="match status" value="1"/>
</dbReference>
<evidence type="ECO:0000256" key="2">
    <source>
        <dbReference type="SAM" id="Phobius"/>
    </source>
</evidence>
<sequence length="1913" mass="204947">MQFSTLTTALVLAMATVGLGAPAGDSNDICKGHTDKNTVGQPFAHPTVCNQFLTCGSDGKPYVGQCPGGTYYDIKLTTCTAAAKASSESMKLVGSGQLPTNSTLNIRQEPASGATRDGNQSAQQPAQQMSSIVGALLMVNGKQTLCETIMVTPRFGMVAASCLVFQDNDQLDETITYTIGLSNGPNTVYGNLNVDSVVPHPNYNPNTFENNVAIVMASPDSSNNVDFANSIADWQVDWTYYYFVHRSQTEGPDYMWNVPTITRTGGTDSIALNLDQCSASSSVYAANLDDFICSPLSITYYYDRSCSIPYGAVYIGHDDVIAPAAIYSHSAIYGRDGYCGDGKIIHYYTILRNYLKWAESVSGVSASVYHSDSPPGYTASNNAAFQMNSPGSPDDPSVNIYGQFFINSTNTLQPGSQPVVDKETGNVRSVLEPSQISNALETVQITETSTYLVTETFTEVTKEATTLVATENLSSAGIVTSTLVETVSITETQTTLVQVTNSIIATASATVVFTSNLLNPTASLIITPNFYTHTVTAHDTVTQTVTDGAADEDPLEIGKPVNNSPNTSTQTVTESVTITTTLDHAENPERVIQTSGGGNMEILVSTETVFSTISRDSKQTETQTVTETTTVTPDATVLTSMVTITDMHIYTATYTRPAVSSNPRPTGQEIQMPAHNPDSEKSSSRESENSPNKLVIDSIIPHPNYNDKTFENNIAIVMLKSNPAISFTNLIADWPADWHNYYFVQRSITDSVPYLWNQPTIMITNGTNSIVTNDNVCSAASPLYAANKENFICNIGAVTYYYDRKCNLPYGTVYGAYGENIAAAAIYSHSAISGTGGYCGDGSIINYYTIIRNYIAWANQVAGMQVSTFHSENAPGYTASSNAAFTMNPPSGEQPANFQLYGRFTTEAQSSNSQQAIRTPLEDPTSTIERELGSIESPVEVGVTDTVTETSTDVVSSTFISTVQSTEITTIATTDSVAETGTSTVVVTSTTEETISTTTTETSTVQVTQMVTATATAFTNQQNPTASLIITPQFYTQTETVQDTVTVTVSASNGADQPESPAESQPANEVVTETVTVTETETAENVADGGVDTVTVSADGVSPIIFTQTVYSFIDSGESDVVHTVTETTTETATSQVITSYLTLTSVQFSTITETVEPTNPSSLHEEPGIESTEDEPESSSGTDADEEDNSSPSSLIMGLIVALVLLLLLLAGLIYYLVLNNSAAQKYQNNSTGIHRLHKRQQQVTSGGYGNLDDSGVTSGGIGYSGDSEPQNLDSIKGGVLMKGNGLTTCQVALASQTFGFVAASCIDWVDGNMDPNASYGLALSNGYTGIGGNLQIDSIIPHPNYNDKTFENNIAIVMLKSNPAISFTNLIADWPADWHNYYFVQRSITDSVPYLWNQPTIMITNGTNSIVTNDNVCSAASPLYAANKENFICNIGAVTYYYDRKCNLPYGTVYGAYGENIAAAAIYSHSAISGTGGYCGDESIINYYTIIRNYIAWANQVAGMQVSTFHSENAPGYTASSNAAFTMNPPSGEQPANFQLYGRFTTEAQSSNSQQAIRTPLEDPTSTIERELGSIESPVEVGVTDTVTETSTDVVSSTFISTVQSTEITTIATTDSVAETGTSTVVVTSTTEETISTTTTETSTVQVTQMVTATATAFTNQQNPTASLIITPQFYTQTETVQDTVTVTVSASNGADQPESPAESQPANEVVTETVTVTETETAENVADGGVDTVTVSADGVSPIIFTQTVYSFIDSGESDVVHTVTETTTETATPQVITSYLTLTSVQFSTITETVEPTNPSSLHEEPGIESTEDEPESSSGTDADEEDNSSPSSLIMGLIVALVLLLLLLAGLIYYLCVYRKRKQREQQVGNGYYQEDSNGRVRRWVWSKMFARRSVYNPYPPEYKTVIG</sequence>
<dbReference type="InterPro" id="IPR002557">
    <property type="entry name" value="Chitin-bd_dom"/>
</dbReference>
<dbReference type="GO" id="GO:0008061">
    <property type="term" value="F:chitin binding"/>
    <property type="evidence" value="ECO:0007669"/>
    <property type="project" value="InterPro"/>
</dbReference>
<feature type="signal peptide" evidence="3">
    <location>
        <begin position="1"/>
        <end position="20"/>
    </location>
</feature>
<feature type="domain" description="Chitin-binding type-2" evidence="4">
    <location>
        <begin position="27"/>
        <end position="89"/>
    </location>
</feature>
<organism evidence="5 6">
    <name type="scientific">Coemansia brasiliensis</name>
    <dbReference type="NCBI Taxonomy" id="2650707"/>
    <lineage>
        <taxon>Eukaryota</taxon>
        <taxon>Fungi</taxon>
        <taxon>Fungi incertae sedis</taxon>
        <taxon>Zoopagomycota</taxon>
        <taxon>Kickxellomycotina</taxon>
        <taxon>Kickxellomycetes</taxon>
        <taxon>Kickxellales</taxon>
        <taxon>Kickxellaceae</taxon>
        <taxon>Coemansia</taxon>
    </lineage>
</organism>
<protein>
    <recommendedName>
        <fullName evidence="4">Chitin-binding type-2 domain-containing protein</fullName>
    </recommendedName>
</protein>
<dbReference type="EMBL" id="JANBUW010000018">
    <property type="protein sequence ID" value="KAJ2851059.1"/>
    <property type="molecule type" value="Genomic_DNA"/>
</dbReference>
<dbReference type="SMART" id="SM00494">
    <property type="entry name" value="ChtBD2"/>
    <property type="match status" value="1"/>
</dbReference>
<proteinExistence type="predicted"/>
<feature type="transmembrane region" description="Helical" evidence="2">
    <location>
        <begin position="1838"/>
        <end position="1861"/>
    </location>
</feature>
<dbReference type="Pfam" id="PF01607">
    <property type="entry name" value="CBM_14"/>
    <property type="match status" value="1"/>
</dbReference>
<dbReference type="SUPFAM" id="SSF50494">
    <property type="entry name" value="Trypsin-like serine proteases"/>
    <property type="match status" value="3"/>
</dbReference>
<feature type="region of interest" description="Disordered" evidence="1">
    <location>
        <begin position="657"/>
        <end position="691"/>
    </location>
</feature>
<dbReference type="InterPro" id="IPR043504">
    <property type="entry name" value="Peptidase_S1_PA_chymotrypsin"/>
</dbReference>
<dbReference type="GO" id="GO:0005576">
    <property type="term" value="C:extracellular region"/>
    <property type="evidence" value="ECO:0007669"/>
    <property type="project" value="InterPro"/>
</dbReference>
<keyword evidence="6" id="KW-1185">Reference proteome</keyword>
<feature type="compositionally biased region" description="Acidic residues" evidence="1">
    <location>
        <begin position="1172"/>
        <end position="1190"/>
    </location>
</feature>
<keyword evidence="2" id="KW-0472">Membrane</keyword>
<dbReference type="InterPro" id="IPR009003">
    <property type="entry name" value="Peptidase_S1_PA"/>
</dbReference>
<feature type="transmembrane region" description="Helical" evidence="2">
    <location>
        <begin position="1196"/>
        <end position="1219"/>
    </location>
</feature>
<feature type="compositionally biased region" description="Polar residues" evidence="1">
    <location>
        <begin position="657"/>
        <end position="669"/>
    </location>
</feature>
<dbReference type="Gene3D" id="2.40.10.10">
    <property type="entry name" value="Trypsin-like serine proteases"/>
    <property type="match status" value="6"/>
</dbReference>
<evidence type="ECO:0000259" key="4">
    <source>
        <dbReference type="PROSITE" id="PS50940"/>
    </source>
</evidence>
<feature type="chain" id="PRO_5040916661" description="Chitin-binding type-2 domain-containing protein" evidence="3">
    <location>
        <begin position="21"/>
        <end position="1913"/>
    </location>
</feature>
<comment type="caution">
    <text evidence="5">The sequence shown here is derived from an EMBL/GenBank/DDBJ whole genome shotgun (WGS) entry which is preliminary data.</text>
</comment>
<feature type="compositionally biased region" description="Polar residues" evidence="1">
    <location>
        <begin position="1796"/>
        <end position="1805"/>
    </location>
</feature>
<dbReference type="Proteomes" id="UP001139887">
    <property type="component" value="Unassembled WGS sequence"/>
</dbReference>
<accession>A0A9W8LZ30</accession>
<feature type="compositionally biased region" description="Acidic residues" evidence="1">
    <location>
        <begin position="1814"/>
        <end position="1832"/>
    </location>
</feature>
<evidence type="ECO:0000256" key="1">
    <source>
        <dbReference type="SAM" id="MobiDB-lite"/>
    </source>
</evidence>
<reference evidence="5" key="1">
    <citation type="submission" date="2022-07" db="EMBL/GenBank/DDBJ databases">
        <title>Phylogenomic reconstructions and comparative analyses of Kickxellomycotina fungi.</title>
        <authorList>
            <person name="Reynolds N.K."/>
            <person name="Stajich J.E."/>
            <person name="Barry K."/>
            <person name="Grigoriev I.V."/>
            <person name="Crous P."/>
            <person name="Smith M.E."/>
        </authorList>
    </citation>
    <scope>NUCLEOTIDE SEQUENCE</scope>
    <source>
        <strain evidence="5">NRRL 1566</strain>
    </source>
</reference>
<feature type="compositionally biased region" description="Polar residues" evidence="1">
    <location>
        <begin position="1154"/>
        <end position="1163"/>
    </location>
</feature>
<name>A0A9W8LZ30_9FUNG</name>
<evidence type="ECO:0000313" key="6">
    <source>
        <dbReference type="Proteomes" id="UP001139887"/>
    </source>
</evidence>
<feature type="compositionally biased region" description="Basic and acidic residues" evidence="1">
    <location>
        <begin position="677"/>
        <end position="688"/>
    </location>
</feature>
<evidence type="ECO:0000256" key="3">
    <source>
        <dbReference type="SAM" id="SignalP"/>
    </source>
</evidence>
<dbReference type="PANTHER" id="PTHR24260">
    <property type="match status" value="1"/>
</dbReference>
<evidence type="ECO:0000313" key="5">
    <source>
        <dbReference type="EMBL" id="KAJ2851059.1"/>
    </source>
</evidence>
<dbReference type="InterPro" id="IPR036508">
    <property type="entry name" value="Chitin-bd_dom_sf"/>
</dbReference>
<dbReference type="Gene3D" id="2.170.140.10">
    <property type="entry name" value="Chitin binding domain"/>
    <property type="match status" value="1"/>
</dbReference>
<dbReference type="InterPro" id="IPR051333">
    <property type="entry name" value="CLIP_Serine_Protease"/>
</dbReference>
<feature type="region of interest" description="Disordered" evidence="1">
    <location>
        <begin position="1154"/>
        <end position="1192"/>
    </location>
</feature>
<dbReference type="PANTHER" id="PTHR24260:SF136">
    <property type="entry name" value="GH08193P-RELATED"/>
    <property type="match status" value="1"/>
</dbReference>
<keyword evidence="2" id="KW-0812">Transmembrane</keyword>
<gene>
    <name evidence="5" type="ORF">IWW36_001406</name>
</gene>
<feature type="region of interest" description="Disordered" evidence="1">
    <location>
        <begin position="1796"/>
        <end position="1833"/>
    </location>
</feature>